<evidence type="ECO:0008006" key="4">
    <source>
        <dbReference type="Google" id="ProtNLM"/>
    </source>
</evidence>
<evidence type="ECO:0000256" key="1">
    <source>
        <dbReference type="SAM" id="Phobius"/>
    </source>
</evidence>
<keyword evidence="1" id="KW-0812">Transmembrane</keyword>
<dbReference type="EMBL" id="CP116766">
    <property type="protein sequence ID" value="WCL70948.1"/>
    <property type="molecule type" value="Genomic_DNA"/>
</dbReference>
<gene>
    <name evidence="2" type="ORF">PJU73_06180</name>
</gene>
<feature type="transmembrane region" description="Helical" evidence="1">
    <location>
        <begin position="77"/>
        <end position="99"/>
    </location>
</feature>
<dbReference type="RefSeq" id="WP_237091946.1">
    <property type="nucleotide sequence ID" value="NZ_CP116766.1"/>
</dbReference>
<feature type="transmembrane region" description="Helical" evidence="1">
    <location>
        <begin position="12"/>
        <end position="33"/>
    </location>
</feature>
<evidence type="ECO:0000313" key="2">
    <source>
        <dbReference type="EMBL" id="WCL70948.1"/>
    </source>
</evidence>
<feature type="transmembrane region" description="Helical" evidence="1">
    <location>
        <begin position="39"/>
        <end position="57"/>
    </location>
</feature>
<organism evidence="2 3">
    <name type="scientific">Neisseria lisongii</name>
    <dbReference type="NCBI Taxonomy" id="2912188"/>
    <lineage>
        <taxon>Bacteria</taxon>
        <taxon>Pseudomonadati</taxon>
        <taxon>Pseudomonadota</taxon>
        <taxon>Betaproteobacteria</taxon>
        <taxon>Neisseriales</taxon>
        <taxon>Neisseriaceae</taxon>
        <taxon>Neisseria</taxon>
    </lineage>
</organism>
<reference evidence="2 3" key="1">
    <citation type="submission" date="2023-01" db="EMBL/GenBank/DDBJ databases">
        <authorList>
            <person name="Yang C."/>
        </authorList>
    </citation>
    <scope>NUCLEOTIDE SEQUENCE [LARGE SCALE GENOMIC DNA]</scope>
    <source>
        <strain evidence="2 3">ZJ106</strain>
    </source>
</reference>
<keyword evidence="1" id="KW-1133">Transmembrane helix</keyword>
<dbReference type="Proteomes" id="UP001221268">
    <property type="component" value="Chromosome"/>
</dbReference>
<feature type="transmembrane region" description="Helical" evidence="1">
    <location>
        <begin position="111"/>
        <end position="130"/>
    </location>
</feature>
<protein>
    <recommendedName>
        <fullName evidence="4">Lipoprotein</fullName>
    </recommendedName>
</protein>
<evidence type="ECO:0000313" key="3">
    <source>
        <dbReference type="Proteomes" id="UP001221268"/>
    </source>
</evidence>
<name>A0ABY7RHQ3_9NEIS</name>
<accession>A0ABY7RHQ3</accession>
<keyword evidence="1" id="KW-0472">Membrane</keyword>
<keyword evidence="3" id="KW-1185">Reference proteome</keyword>
<proteinExistence type="predicted"/>
<sequence>MMSNESISKNEFTIIMVASILVFLCLCWLLSAFDTPQANIISFLTGLITSLLCPWMLQRIYNFLNSLTSEQKTKRFLSLVGIVFLPFVGAGFIFIFTKFSGFTKQPSNNPMAAYLFSNLGGIFYGCLVNFKNRQKSEQIKTSK</sequence>